<proteinExistence type="predicted"/>
<gene>
    <name evidence="2" type="ORF">GKO48_07325</name>
</gene>
<organism evidence="2 3">
    <name type="scientific">Candidatus Lucifugimonas marina</name>
    <dbReference type="NCBI Taxonomy" id="3038979"/>
    <lineage>
        <taxon>Bacteria</taxon>
        <taxon>Bacillati</taxon>
        <taxon>Chloroflexota</taxon>
        <taxon>Dehalococcoidia</taxon>
        <taxon>SAR202 cluster</taxon>
        <taxon>Candidatus Lucifugimonadales</taxon>
        <taxon>Candidatus Lucifugimonadaceae</taxon>
        <taxon>Candidatus Lucifugimonas</taxon>
    </lineage>
</organism>
<reference evidence="2 3" key="1">
    <citation type="submission" date="2019-11" db="EMBL/GenBank/DDBJ databases">
        <authorList>
            <person name="Cho J.-C."/>
        </authorList>
    </citation>
    <scope>NUCLEOTIDE SEQUENCE [LARGE SCALE GENOMIC DNA]</scope>
    <source>
        <strain evidence="2 3">JH1073</strain>
    </source>
</reference>
<protein>
    <submittedName>
        <fullName evidence="2">Amidohydrolase family protein</fullName>
    </submittedName>
</protein>
<evidence type="ECO:0000313" key="3">
    <source>
        <dbReference type="Proteomes" id="UP001219901"/>
    </source>
</evidence>
<dbReference type="SUPFAM" id="SSF51338">
    <property type="entry name" value="Composite domain of metallo-dependent hydrolases"/>
    <property type="match status" value="1"/>
</dbReference>
<dbReference type="SUPFAM" id="SSF51556">
    <property type="entry name" value="Metallo-dependent hydrolases"/>
    <property type="match status" value="1"/>
</dbReference>
<dbReference type="InterPro" id="IPR032466">
    <property type="entry name" value="Metal_Hydrolase"/>
</dbReference>
<dbReference type="GO" id="GO:0005829">
    <property type="term" value="C:cytosol"/>
    <property type="evidence" value="ECO:0007669"/>
    <property type="project" value="TreeGrafter"/>
</dbReference>
<sequence>MLQLLIHNARIIDGTGSPWFRGSVLVDNDTISIKRGEIDLNQYESERVIDAEDKVVCPGFVDLHSHAGLTILGEPHHDPKVRQGVTTELVGIDGISHAPFKTKEELERYIWMDAGLNWYPPEPDWLTTQELLNKYDGTVAVNIAYILGNSPVRIWATGWNDQPATTAEIANMKAVIRESMEEGAWGLSTGLDYPPGAYASTEELIALSEQTAAMGGFYHTHTRASLKSQGTYAPWEEAVEIGRKSGIPIHLTHFRQPKQGEGSHNGYLGLVEDARAEGVDVTFDCYTYPYSGTSVTIQLPFWAKDGGPERIMAALADPEDRKKMKRDMNSRSDIQEIWRERWLHNFRQPQNEKYDGKSISHIAEMREQDPADALFDLLLEERLGISEVGTGTNAHTLPEFVSHPYGMIASDAILFGEYPNPRTYGCFPVVLAEFVRAEKHLKLPEAIRKMTSFPAQRLGLTDRGALRDGFRADIVIFDPETVRTDATKDDPKHYPVGIDYVIVNGEVVIENGTNTGATPGRALRRGH</sequence>
<evidence type="ECO:0000259" key="1">
    <source>
        <dbReference type="Pfam" id="PF07969"/>
    </source>
</evidence>
<dbReference type="AlphaFoldDB" id="A0AAJ5ZHF4"/>
<dbReference type="InterPro" id="IPR011059">
    <property type="entry name" value="Metal-dep_hydrolase_composite"/>
</dbReference>
<accession>A0AAJ5ZHF4</accession>
<name>A0AAJ5ZHF4_9CHLR</name>
<dbReference type="PANTHER" id="PTHR11647:SF1">
    <property type="entry name" value="COLLAPSIN RESPONSE MEDIATOR PROTEIN"/>
    <property type="match status" value="1"/>
</dbReference>
<dbReference type="EMBL" id="CP046147">
    <property type="protein sequence ID" value="WFG39435.1"/>
    <property type="molecule type" value="Genomic_DNA"/>
</dbReference>
<evidence type="ECO:0000313" key="2">
    <source>
        <dbReference type="EMBL" id="WFG39435.1"/>
    </source>
</evidence>
<reference evidence="3" key="2">
    <citation type="submission" date="2023-06" db="EMBL/GenBank/DDBJ databases">
        <title>Pangenomics reveal diversification of enzyme families and niche specialization in globally abundant SAR202 bacteria.</title>
        <authorList>
            <person name="Saw J.H.W."/>
        </authorList>
    </citation>
    <scope>NUCLEOTIDE SEQUENCE [LARGE SCALE GENOMIC DNA]</scope>
    <source>
        <strain evidence="3">JH1073</strain>
    </source>
</reference>
<dbReference type="InterPro" id="IPR050378">
    <property type="entry name" value="Metallo-dep_Hydrolases_sf"/>
</dbReference>
<dbReference type="GO" id="GO:0016812">
    <property type="term" value="F:hydrolase activity, acting on carbon-nitrogen (but not peptide) bonds, in cyclic amides"/>
    <property type="evidence" value="ECO:0007669"/>
    <property type="project" value="TreeGrafter"/>
</dbReference>
<dbReference type="InterPro" id="IPR013108">
    <property type="entry name" value="Amidohydro_3"/>
</dbReference>
<dbReference type="PANTHER" id="PTHR11647">
    <property type="entry name" value="HYDRANTOINASE/DIHYDROPYRIMIDINASE FAMILY MEMBER"/>
    <property type="match status" value="1"/>
</dbReference>
<keyword evidence="3" id="KW-1185">Reference proteome</keyword>
<dbReference type="CDD" id="cd01297">
    <property type="entry name" value="D-aminoacylase"/>
    <property type="match status" value="1"/>
</dbReference>
<dbReference type="Gene3D" id="3.20.20.140">
    <property type="entry name" value="Metal-dependent hydrolases"/>
    <property type="match status" value="2"/>
</dbReference>
<dbReference type="Pfam" id="PF07969">
    <property type="entry name" value="Amidohydro_3"/>
    <property type="match status" value="2"/>
</dbReference>
<dbReference type="Proteomes" id="UP001219901">
    <property type="component" value="Chromosome"/>
</dbReference>
<feature type="domain" description="Amidohydrolase 3" evidence="1">
    <location>
        <begin position="47"/>
        <end position="254"/>
    </location>
</feature>
<feature type="domain" description="Amidohydrolase 3" evidence="1">
    <location>
        <begin position="378"/>
        <end position="509"/>
    </location>
</feature>
<dbReference type="RefSeq" id="WP_342853244.1">
    <property type="nucleotide sequence ID" value="NZ_CP046147.1"/>
</dbReference>